<organism evidence="2 3">
    <name type="scientific">Caenorhabditis japonica</name>
    <dbReference type="NCBI Taxonomy" id="281687"/>
    <lineage>
        <taxon>Eukaryota</taxon>
        <taxon>Metazoa</taxon>
        <taxon>Ecdysozoa</taxon>
        <taxon>Nematoda</taxon>
        <taxon>Chromadorea</taxon>
        <taxon>Rhabditida</taxon>
        <taxon>Rhabditina</taxon>
        <taxon>Rhabditomorpha</taxon>
        <taxon>Rhabditoidea</taxon>
        <taxon>Rhabditidae</taxon>
        <taxon>Peloderinae</taxon>
        <taxon>Caenorhabditis</taxon>
    </lineage>
</organism>
<accession>A0A8R1DR01</accession>
<protein>
    <submittedName>
        <fullName evidence="2">Uncharacterized protein</fullName>
    </submittedName>
</protein>
<evidence type="ECO:0000313" key="3">
    <source>
        <dbReference type="Proteomes" id="UP000005237"/>
    </source>
</evidence>
<reference evidence="3" key="1">
    <citation type="submission" date="2010-08" db="EMBL/GenBank/DDBJ databases">
        <authorList>
            <consortium name="Caenorhabditis japonica Sequencing Consortium"/>
            <person name="Wilson R.K."/>
        </authorList>
    </citation>
    <scope>NUCLEOTIDE SEQUENCE [LARGE SCALE GENOMIC DNA]</scope>
    <source>
        <strain evidence="3">DF5081</strain>
    </source>
</reference>
<reference evidence="2" key="2">
    <citation type="submission" date="2022-06" db="UniProtKB">
        <authorList>
            <consortium name="EnsemblMetazoa"/>
        </authorList>
    </citation>
    <scope>IDENTIFICATION</scope>
    <source>
        <strain evidence="2">DF5081</strain>
    </source>
</reference>
<sequence length="126" mass="12917">VAQCLLDTTQPPPAFGTINGGQPLFPPAGNSQGQTSISTLSVPGPPIPPTTAAPTTTPSPFAPFFNLFGGSPGTPAAPLIPQFTLPTLPTTPPPTTQPPVDICSLPPITGSCSRARIMWPIGAFWF</sequence>
<dbReference type="Proteomes" id="UP000005237">
    <property type="component" value="Unassembled WGS sequence"/>
</dbReference>
<feature type="region of interest" description="Disordered" evidence="1">
    <location>
        <begin position="1"/>
        <end position="59"/>
    </location>
</feature>
<evidence type="ECO:0000256" key="1">
    <source>
        <dbReference type="SAM" id="MobiDB-lite"/>
    </source>
</evidence>
<feature type="compositionally biased region" description="Polar residues" evidence="1">
    <location>
        <begin position="29"/>
        <end position="41"/>
    </location>
</feature>
<proteinExistence type="predicted"/>
<dbReference type="EnsemblMetazoa" id="CJA09821.1">
    <property type="protein sequence ID" value="CJA09821.1"/>
    <property type="gene ID" value="WBGene00129025"/>
</dbReference>
<feature type="compositionally biased region" description="Low complexity" evidence="1">
    <location>
        <begin position="79"/>
        <end position="88"/>
    </location>
</feature>
<feature type="region of interest" description="Disordered" evidence="1">
    <location>
        <begin position="78"/>
        <end position="102"/>
    </location>
</feature>
<keyword evidence="3" id="KW-1185">Reference proteome</keyword>
<name>A0A8R1DR01_CAEJA</name>
<evidence type="ECO:0000313" key="2">
    <source>
        <dbReference type="EnsemblMetazoa" id="CJA09821.1"/>
    </source>
</evidence>
<dbReference type="AlphaFoldDB" id="A0A8R1DR01"/>